<name>A0A090L729_STRRB</name>
<dbReference type="WBParaSite" id="SRAE_1000155700.1">
    <property type="protein sequence ID" value="SRAE_1000155700.1"/>
    <property type="gene ID" value="WBGene00258164"/>
</dbReference>
<dbReference type="RefSeq" id="XP_024502496.1">
    <property type="nucleotide sequence ID" value="XM_024648527.1"/>
</dbReference>
<dbReference type="CTD" id="36375659"/>
<evidence type="ECO:0000313" key="5">
    <source>
        <dbReference type="WormBase" id="SRAE_1000155700"/>
    </source>
</evidence>
<gene>
    <name evidence="2 4 5" type="ORF">SRAE_1000155700</name>
</gene>
<reference evidence="2 3" key="1">
    <citation type="submission" date="2014-09" db="EMBL/GenBank/DDBJ databases">
        <authorList>
            <person name="Martin A.A."/>
        </authorList>
    </citation>
    <scope>NUCLEOTIDE SEQUENCE</scope>
    <source>
        <strain evidence="3">ED321</strain>
        <strain evidence="2">ED321 Heterogonic</strain>
    </source>
</reference>
<dbReference type="AlphaFoldDB" id="A0A090L729"/>
<feature type="compositionally biased region" description="Acidic residues" evidence="1">
    <location>
        <begin position="21"/>
        <end position="32"/>
    </location>
</feature>
<proteinExistence type="predicted"/>
<feature type="region of interest" description="Disordered" evidence="1">
    <location>
        <begin position="14"/>
        <end position="33"/>
    </location>
</feature>
<organism evidence="2">
    <name type="scientific">Strongyloides ratti</name>
    <name type="common">Parasitic roundworm</name>
    <dbReference type="NCBI Taxonomy" id="34506"/>
    <lineage>
        <taxon>Eukaryota</taxon>
        <taxon>Metazoa</taxon>
        <taxon>Ecdysozoa</taxon>
        <taxon>Nematoda</taxon>
        <taxon>Chromadorea</taxon>
        <taxon>Rhabditida</taxon>
        <taxon>Tylenchina</taxon>
        <taxon>Panagrolaimomorpha</taxon>
        <taxon>Strongyloidoidea</taxon>
        <taxon>Strongyloididae</taxon>
        <taxon>Strongyloides</taxon>
    </lineage>
</organism>
<reference evidence="4" key="2">
    <citation type="submission" date="2020-12" db="UniProtKB">
        <authorList>
            <consortium name="WormBaseParasite"/>
        </authorList>
    </citation>
    <scope>IDENTIFICATION</scope>
</reference>
<protein>
    <submittedName>
        <fullName evidence="2 4">Uncharacterized protein</fullName>
    </submittedName>
</protein>
<keyword evidence="3" id="KW-1185">Reference proteome</keyword>
<evidence type="ECO:0000313" key="4">
    <source>
        <dbReference type="WBParaSite" id="SRAE_1000155700.1"/>
    </source>
</evidence>
<evidence type="ECO:0000313" key="3">
    <source>
        <dbReference type="Proteomes" id="UP000035682"/>
    </source>
</evidence>
<evidence type="ECO:0000313" key="2">
    <source>
        <dbReference type="EMBL" id="CEF63294.1"/>
    </source>
</evidence>
<dbReference type="EMBL" id="LN609528">
    <property type="protein sequence ID" value="CEF63294.1"/>
    <property type="molecule type" value="Genomic_DNA"/>
</dbReference>
<dbReference type="WormBase" id="SRAE_1000155700">
    <property type="protein sequence ID" value="SRP01902"/>
    <property type="gene ID" value="WBGene00258164"/>
</dbReference>
<accession>A0A090L729</accession>
<sequence>MDVSILESYYEENSNFSSEVVSDEESDISEQTEDSKKIPIIQIKYPSVYYKPLTFIKVTYRKEDTAEMFHPSTNIKKFDPDCDKYIIKEINYRDVILDNTDSERVRSRKTIDTYLRDIYNKPCSSKAVTEFSGYYTKVKSSNPIDFTNGKFEIFQASEVSATDISLYSSKQLQEFKAKYRKVRHIKCSIPQYYAHSDIHLYPKFYFGACDQIKYQVFCRMPFAEYYIKHCKLNTHKCRCEKAFKEMIKNKTPMYGKDTKFNVNIYDDNLIDDSTVLESDISSKDYFYGDY</sequence>
<evidence type="ECO:0000256" key="1">
    <source>
        <dbReference type="SAM" id="MobiDB-lite"/>
    </source>
</evidence>
<dbReference type="GeneID" id="36375659"/>
<dbReference type="Proteomes" id="UP000035682">
    <property type="component" value="Unplaced"/>
</dbReference>